<proteinExistence type="inferred from homology"/>
<accession>A0ABU0CTY6</accession>
<dbReference type="PANTHER" id="PTHR43806:SF11">
    <property type="entry name" value="CEREVISIN-RELATED"/>
    <property type="match status" value="1"/>
</dbReference>
<comment type="caution">
    <text evidence="12">The sequence shown here is derived from an EMBL/GenBank/DDBJ whole genome shotgun (WGS) entry which is preliminary data.</text>
</comment>
<dbReference type="PROSITE" id="PS00137">
    <property type="entry name" value="SUBTILASE_HIS"/>
    <property type="match status" value="1"/>
</dbReference>
<reference evidence="12 13" key="1">
    <citation type="submission" date="2023-07" db="EMBL/GenBank/DDBJ databases">
        <title>Genomic Encyclopedia of Type Strains, Phase IV (KMG-IV): sequencing the most valuable type-strain genomes for metagenomic binning, comparative biology and taxonomic classification.</title>
        <authorList>
            <person name="Goeker M."/>
        </authorList>
    </citation>
    <scope>NUCLEOTIDE SEQUENCE [LARGE SCALE GENOMIC DNA]</scope>
    <source>
        <strain evidence="12 13">DSM 17740</strain>
    </source>
</reference>
<evidence type="ECO:0000256" key="2">
    <source>
        <dbReference type="ARBA" id="ARBA00004613"/>
    </source>
</evidence>
<feature type="active site" description="Charge relay system" evidence="10">
    <location>
        <position position="332"/>
    </location>
</feature>
<evidence type="ECO:0000256" key="3">
    <source>
        <dbReference type="ARBA" id="ARBA00011073"/>
    </source>
</evidence>
<feature type="domain" description="SLH" evidence="11">
    <location>
        <begin position="520"/>
        <end position="587"/>
    </location>
</feature>
<dbReference type="InterPro" id="IPR001119">
    <property type="entry name" value="SLH_dom"/>
</dbReference>
<keyword evidence="4" id="KW-0964">Secreted</keyword>
<feature type="domain" description="SLH" evidence="11">
    <location>
        <begin position="455"/>
        <end position="518"/>
    </location>
</feature>
<feature type="active site" description="Charge relay system" evidence="10">
    <location>
        <position position="137"/>
    </location>
</feature>
<dbReference type="InterPro" id="IPR023828">
    <property type="entry name" value="Peptidase_S8_Ser-AS"/>
</dbReference>
<dbReference type="PROSITE" id="PS00138">
    <property type="entry name" value="SUBTILASE_SER"/>
    <property type="match status" value="1"/>
</dbReference>
<keyword evidence="6" id="KW-0732">Signal</keyword>
<dbReference type="Proteomes" id="UP001232445">
    <property type="component" value="Unassembled WGS sequence"/>
</dbReference>
<evidence type="ECO:0000256" key="7">
    <source>
        <dbReference type="ARBA" id="ARBA00022801"/>
    </source>
</evidence>
<comment type="subcellular location">
    <subcellularLocation>
        <location evidence="2">Secreted</location>
    </subcellularLocation>
</comment>
<evidence type="ECO:0000256" key="9">
    <source>
        <dbReference type="ARBA" id="ARBA00022837"/>
    </source>
</evidence>
<dbReference type="InterPro" id="IPR050131">
    <property type="entry name" value="Peptidase_S8_subtilisin-like"/>
</dbReference>
<organism evidence="12 13">
    <name type="scientific">Caldalkalibacillus uzonensis</name>
    <dbReference type="NCBI Taxonomy" id="353224"/>
    <lineage>
        <taxon>Bacteria</taxon>
        <taxon>Bacillati</taxon>
        <taxon>Bacillota</taxon>
        <taxon>Bacilli</taxon>
        <taxon>Bacillales</taxon>
        <taxon>Bacillaceae</taxon>
        <taxon>Caldalkalibacillus</taxon>
    </lineage>
</organism>
<evidence type="ECO:0000256" key="10">
    <source>
        <dbReference type="PROSITE-ProRule" id="PRU01240"/>
    </source>
</evidence>
<dbReference type="InterPro" id="IPR022398">
    <property type="entry name" value="Peptidase_S8_His-AS"/>
</dbReference>
<dbReference type="PROSITE" id="PS51892">
    <property type="entry name" value="SUBTILASE"/>
    <property type="match status" value="1"/>
</dbReference>
<evidence type="ECO:0000313" key="12">
    <source>
        <dbReference type="EMBL" id="MDQ0339879.1"/>
    </source>
</evidence>
<comment type="cofactor">
    <cofactor evidence="1">
        <name>Ca(2+)</name>
        <dbReference type="ChEBI" id="CHEBI:29108"/>
    </cofactor>
</comment>
<keyword evidence="8 10" id="KW-0720">Serine protease</keyword>
<dbReference type="PROSITE" id="PS51272">
    <property type="entry name" value="SLH"/>
    <property type="match status" value="3"/>
</dbReference>
<feature type="domain" description="SLH" evidence="11">
    <location>
        <begin position="393"/>
        <end position="453"/>
    </location>
</feature>
<dbReference type="InterPro" id="IPR036852">
    <property type="entry name" value="Peptidase_S8/S53_dom_sf"/>
</dbReference>
<dbReference type="RefSeq" id="WP_307340545.1">
    <property type="nucleotide sequence ID" value="NZ_JAUSUQ010000010.1"/>
</dbReference>
<dbReference type="InterPro" id="IPR000209">
    <property type="entry name" value="Peptidase_S8/S53_dom"/>
</dbReference>
<evidence type="ECO:0000259" key="11">
    <source>
        <dbReference type="PROSITE" id="PS51272"/>
    </source>
</evidence>
<sequence length="591" mass="65508">MIKLNRLTILLLSVIFFAIFVVFSIDVRANDDHAKEHQEYIIKLADEKCNEELTSIPGVGKVNAENPYRNVVTVHVEENEFQLQRAYRHRCVEKIEKNHKVELLSSSKYVQYHIDQLNVPAAWEFEGEYSPIVAVVDSGVNPHFLFADRLLEGFNVTNWTTDTFDREGHGTAVAGLIAANRDNDVGIAGMSRSYILPVKVEDDWGNIFIFDVVNAIDWAVANGADIINLSLGTVLPDDPYKSTLYEAVRDAYQQGVIIVAAAGNYGNHPEIGGNAEVYPAAYPETISVAAVDQNNQKASFSSYGPTVDLSAPGVDIISTSHDDHFIIVDGTSFSAPIVTGIVSQILSFDRNFTPDQIKTILKNGTLPIPDKRVGAGVADAYYANHIAFHRKSDLTPVLADIHKSYARFEILYLYDHGIISGKTQSLFAPDEEIDRGQMAKLISEALGLQVDANVKGCDFPDVPANRWDAPYITAVCQAGIMYGKGDGKFYARAKTTREEMAVIFMRALGLANKADELSLNSNFTDAHLFNNWSKNEIALAAEIGLIRGIQNQDGSYRFDPKGTTQRQAAARLTYELYTRGDYYRQKAEELN</sequence>
<protein>
    <recommendedName>
        <fullName evidence="11">SLH domain-containing protein</fullName>
    </recommendedName>
</protein>
<dbReference type="Pfam" id="PF00082">
    <property type="entry name" value="Peptidase_S8"/>
    <property type="match status" value="1"/>
</dbReference>
<evidence type="ECO:0000256" key="1">
    <source>
        <dbReference type="ARBA" id="ARBA00001913"/>
    </source>
</evidence>
<dbReference type="PRINTS" id="PR00723">
    <property type="entry name" value="SUBTILISIN"/>
</dbReference>
<evidence type="ECO:0000256" key="5">
    <source>
        <dbReference type="ARBA" id="ARBA00022670"/>
    </source>
</evidence>
<dbReference type="Gene3D" id="3.40.50.200">
    <property type="entry name" value="Peptidase S8/S53 domain"/>
    <property type="match status" value="1"/>
</dbReference>
<keyword evidence="13" id="KW-1185">Reference proteome</keyword>
<evidence type="ECO:0000256" key="4">
    <source>
        <dbReference type="ARBA" id="ARBA00022525"/>
    </source>
</evidence>
<gene>
    <name evidence="12" type="ORF">J2S00_002674</name>
</gene>
<keyword evidence="9" id="KW-0106">Calcium</keyword>
<comment type="similarity">
    <text evidence="3 10">Belongs to the peptidase S8 family.</text>
</comment>
<evidence type="ECO:0000256" key="8">
    <source>
        <dbReference type="ARBA" id="ARBA00022825"/>
    </source>
</evidence>
<dbReference type="Pfam" id="PF00395">
    <property type="entry name" value="SLH"/>
    <property type="match status" value="2"/>
</dbReference>
<name>A0ABU0CTY6_9BACI</name>
<keyword evidence="5 10" id="KW-0645">Protease</keyword>
<feature type="active site" description="Charge relay system" evidence="10">
    <location>
        <position position="169"/>
    </location>
</feature>
<dbReference type="SUPFAM" id="SSF52743">
    <property type="entry name" value="Subtilisin-like"/>
    <property type="match status" value="1"/>
</dbReference>
<evidence type="ECO:0000313" key="13">
    <source>
        <dbReference type="Proteomes" id="UP001232445"/>
    </source>
</evidence>
<dbReference type="EMBL" id="JAUSUQ010000010">
    <property type="protein sequence ID" value="MDQ0339879.1"/>
    <property type="molecule type" value="Genomic_DNA"/>
</dbReference>
<evidence type="ECO:0000256" key="6">
    <source>
        <dbReference type="ARBA" id="ARBA00022729"/>
    </source>
</evidence>
<keyword evidence="7 10" id="KW-0378">Hydrolase</keyword>
<dbReference type="InterPro" id="IPR015500">
    <property type="entry name" value="Peptidase_S8_subtilisin-rel"/>
</dbReference>
<dbReference type="PANTHER" id="PTHR43806">
    <property type="entry name" value="PEPTIDASE S8"/>
    <property type="match status" value="1"/>
</dbReference>